<feature type="site" description="Transition state stabilizer" evidence="8">
    <location>
        <position position="189"/>
    </location>
</feature>
<dbReference type="InterPro" id="IPR037493">
    <property type="entry name" value="ExoIII-like"/>
</dbReference>
<evidence type="ECO:0000313" key="11">
    <source>
        <dbReference type="Proteomes" id="UP000199771"/>
    </source>
</evidence>
<evidence type="ECO:0000259" key="9">
    <source>
        <dbReference type="Pfam" id="PF03372"/>
    </source>
</evidence>
<sequence>MPHARGSRRQDDFAQSPDQRRRAVLADTAVYAANSCLHRRLVMKIATWNVNSLRVRLPQLLDWLKTQPVDILGLQETKLVDADFPYAELRDAGYHAVHNGQKTYNGVALLARQPPEDVVRDIPGFACEQKRVIAATIAGIRIINVYVVNGQAVGSDKYAHKLRFLDALRAYLAEELQRHPLLAVTGDFNIAPAPEDTHDPQLWEGQILCSEPERSGLRALFDLGLKDSFRLFEQPPKSFTWWDYRQGAFRRNMGLRIDHILLSPALAARCRSCRIDVALRKHERPSDHAPLIVELDSPATA</sequence>
<dbReference type="Gene3D" id="3.60.10.10">
    <property type="entry name" value="Endonuclease/exonuclease/phosphatase"/>
    <property type="match status" value="1"/>
</dbReference>
<dbReference type="GO" id="GO:0008311">
    <property type="term" value="F:double-stranded DNA 3'-5' DNA exonuclease activity"/>
    <property type="evidence" value="ECO:0007669"/>
    <property type="project" value="InterPro"/>
</dbReference>
<dbReference type="InterPro" id="IPR020848">
    <property type="entry name" value="AP_endonuclease_F1_CS"/>
</dbReference>
<gene>
    <name evidence="10" type="ORF">SAMN04488120_11515</name>
</gene>
<dbReference type="NCBIfam" id="TIGR00633">
    <property type="entry name" value="xth"/>
    <property type="match status" value="1"/>
</dbReference>
<comment type="similarity">
    <text evidence="2">Belongs to the DNA repair enzymes AP/ExoA family.</text>
</comment>
<keyword evidence="7" id="KW-0464">Manganese</keyword>
<comment type="cofactor">
    <cofactor evidence="7">
        <name>Mg(2+)</name>
        <dbReference type="ChEBI" id="CHEBI:18420"/>
    </cofactor>
    <cofactor evidence="7">
        <name>Mn(2+)</name>
        <dbReference type="ChEBI" id="CHEBI:29035"/>
    </cofactor>
    <text evidence="7">Probably binds two magnesium or manganese ions per subunit.</text>
</comment>
<accession>A0A1I2KBF9</accession>
<dbReference type="NCBIfam" id="TIGR00195">
    <property type="entry name" value="exoDNase_III"/>
    <property type="match status" value="1"/>
</dbReference>
<evidence type="ECO:0000256" key="5">
    <source>
        <dbReference type="ARBA" id="ARBA00022842"/>
    </source>
</evidence>
<evidence type="ECO:0000256" key="8">
    <source>
        <dbReference type="PIRSR" id="PIRSR604808-3"/>
    </source>
</evidence>
<feature type="site" description="Interaction with DNA substrate" evidence="8">
    <location>
        <position position="288"/>
    </location>
</feature>
<dbReference type="STRING" id="1076937.SAMN04488120_11515"/>
<feature type="binding site" evidence="7">
    <location>
        <position position="187"/>
    </location>
    <ligand>
        <name>Mg(2+)</name>
        <dbReference type="ChEBI" id="CHEBI:18420"/>
        <label>1</label>
    </ligand>
</feature>
<keyword evidence="3 7" id="KW-0479">Metal-binding</keyword>
<comment type="cofactor">
    <cofactor evidence="1">
        <name>Mn(2+)</name>
        <dbReference type="ChEBI" id="CHEBI:29035"/>
    </cofactor>
</comment>
<dbReference type="AlphaFoldDB" id="A0A1I2KBF9"/>
<evidence type="ECO:0000256" key="3">
    <source>
        <dbReference type="ARBA" id="ARBA00022723"/>
    </source>
</evidence>
<feature type="site" description="Important for catalytic activity" evidence="8">
    <location>
        <position position="258"/>
    </location>
</feature>
<feature type="binding site" evidence="7">
    <location>
        <position position="287"/>
    </location>
    <ligand>
        <name>Mg(2+)</name>
        <dbReference type="ChEBI" id="CHEBI:18420"/>
        <label>1</label>
    </ligand>
</feature>
<feature type="binding site" evidence="7">
    <location>
        <position position="76"/>
    </location>
    <ligand>
        <name>Mg(2+)</name>
        <dbReference type="ChEBI" id="CHEBI:18420"/>
        <label>1</label>
    </ligand>
</feature>
<dbReference type="Pfam" id="PF03372">
    <property type="entry name" value="Exo_endo_phos"/>
    <property type="match status" value="1"/>
</dbReference>
<feature type="binding site" evidence="7">
    <location>
        <position position="189"/>
    </location>
    <ligand>
        <name>Mg(2+)</name>
        <dbReference type="ChEBI" id="CHEBI:18420"/>
        <label>1</label>
    </ligand>
</feature>
<keyword evidence="4" id="KW-0378">Hydrolase</keyword>
<dbReference type="PROSITE" id="PS00728">
    <property type="entry name" value="AP_NUCLEASE_F1_3"/>
    <property type="match status" value="1"/>
</dbReference>
<keyword evidence="11" id="KW-1185">Reference proteome</keyword>
<protein>
    <submittedName>
        <fullName evidence="10">Exodeoxyribonuclease III</fullName>
    </submittedName>
</protein>
<organism evidence="10 11">
    <name type="scientific">Fontimonas thermophila</name>
    <dbReference type="NCBI Taxonomy" id="1076937"/>
    <lineage>
        <taxon>Bacteria</taxon>
        <taxon>Pseudomonadati</taxon>
        <taxon>Pseudomonadota</taxon>
        <taxon>Gammaproteobacteria</taxon>
        <taxon>Nevskiales</taxon>
        <taxon>Nevskiaceae</taxon>
        <taxon>Fontimonas</taxon>
    </lineage>
</organism>
<reference evidence="10 11" key="1">
    <citation type="submission" date="2016-10" db="EMBL/GenBank/DDBJ databases">
        <authorList>
            <person name="de Groot N.N."/>
        </authorList>
    </citation>
    <scope>NUCLEOTIDE SEQUENCE [LARGE SCALE GENOMIC DNA]</scope>
    <source>
        <strain evidence="10 11">DSM 23609</strain>
    </source>
</reference>
<dbReference type="PROSITE" id="PS51435">
    <property type="entry name" value="AP_NUCLEASE_F1_4"/>
    <property type="match status" value="1"/>
</dbReference>
<dbReference type="SUPFAM" id="SSF56219">
    <property type="entry name" value="DNase I-like"/>
    <property type="match status" value="1"/>
</dbReference>
<feature type="binding site" evidence="7">
    <location>
        <position position="49"/>
    </location>
    <ligand>
        <name>Mg(2+)</name>
        <dbReference type="ChEBI" id="CHEBI:18420"/>
        <label>1</label>
    </ligand>
</feature>
<dbReference type="GO" id="GO:0004519">
    <property type="term" value="F:endonuclease activity"/>
    <property type="evidence" value="ECO:0007669"/>
    <property type="project" value="InterPro"/>
</dbReference>
<feature type="active site" evidence="6">
    <location>
        <position position="146"/>
    </location>
</feature>
<evidence type="ECO:0000256" key="2">
    <source>
        <dbReference type="ARBA" id="ARBA00007092"/>
    </source>
</evidence>
<dbReference type="EMBL" id="FOOC01000015">
    <property type="protein sequence ID" value="SFF63648.1"/>
    <property type="molecule type" value="Genomic_DNA"/>
</dbReference>
<dbReference type="PANTHER" id="PTHR43250">
    <property type="entry name" value="EXODEOXYRIBONUCLEASE III"/>
    <property type="match status" value="1"/>
</dbReference>
<evidence type="ECO:0000313" key="10">
    <source>
        <dbReference type="EMBL" id="SFF63648.1"/>
    </source>
</evidence>
<evidence type="ECO:0000256" key="7">
    <source>
        <dbReference type="PIRSR" id="PIRSR604808-2"/>
    </source>
</evidence>
<dbReference type="InterPro" id="IPR005135">
    <property type="entry name" value="Endo/exonuclease/phosphatase"/>
</dbReference>
<dbReference type="InterPro" id="IPR036691">
    <property type="entry name" value="Endo/exonu/phosph_ase_sf"/>
</dbReference>
<dbReference type="GO" id="GO:0046872">
    <property type="term" value="F:metal ion binding"/>
    <property type="evidence" value="ECO:0007669"/>
    <property type="project" value="UniProtKB-KW"/>
</dbReference>
<feature type="active site" description="Proton donor/acceptor" evidence="6">
    <location>
        <position position="187"/>
    </location>
</feature>
<evidence type="ECO:0000256" key="6">
    <source>
        <dbReference type="PIRSR" id="PIRSR604808-1"/>
    </source>
</evidence>
<feature type="domain" description="Endonuclease/exonuclease/phosphatase" evidence="9">
    <location>
        <begin position="46"/>
        <end position="288"/>
    </location>
</feature>
<dbReference type="PANTHER" id="PTHR43250:SF2">
    <property type="entry name" value="EXODEOXYRIBONUCLEASE III"/>
    <property type="match status" value="1"/>
</dbReference>
<feature type="active site" description="Proton acceptor" evidence="6">
    <location>
        <position position="288"/>
    </location>
</feature>
<feature type="binding site" evidence="7">
    <location>
        <position position="288"/>
    </location>
    <ligand>
        <name>Mg(2+)</name>
        <dbReference type="ChEBI" id="CHEBI:18420"/>
        <label>1</label>
    </ligand>
</feature>
<evidence type="ECO:0000256" key="1">
    <source>
        <dbReference type="ARBA" id="ARBA00001936"/>
    </source>
</evidence>
<dbReference type="GO" id="GO:0006281">
    <property type="term" value="P:DNA repair"/>
    <property type="evidence" value="ECO:0007669"/>
    <property type="project" value="InterPro"/>
</dbReference>
<dbReference type="Proteomes" id="UP000199771">
    <property type="component" value="Unassembled WGS sequence"/>
</dbReference>
<dbReference type="CDD" id="cd09086">
    <property type="entry name" value="ExoIII-like_AP-endo"/>
    <property type="match status" value="1"/>
</dbReference>
<proteinExistence type="inferred from homology"/>
<keyword evidence="5 7" id="KW-0460">Magnesium</keyword>
<dbReference type="GO" id="GO:0003677">
    <property type="term" value="F:DNA binding"/>
    <property type="evidence" value="ECO:0007669"/>
    <property type="project" value="InterPro"/>
</dbReference>
<dbReference type="InterPro" id="IPR004808">
    <property type="entry name" value="AP_endonuc_1"/>
</dbReference>
<evidence type="ECO:0000256" key="4">
    <source>
        <dbReference type="ARBA" id="ARBA00022801"/>
    </source>
</evidence>
<name>A0A1I2KBF9_9GAMM</name>